<protein>
    <recommendedName>
        <fullName evidence="4">5-formyltetrahydrofolate cyclo-ligase</fullName>
        <ecNumber evidence="4">6.3.3.2</ecNumber>
    </recommendedName>
</protein>
<keyword evidence="2 4" id="KW-0547">Nucleotide-binding</keyword>
<dbReference type="GO" id="GO:0009396">
    <property type="term" value="P:folic acid-containing compound biosynthetic process"/>
    <property type="evidence" value="ECO:0007669"/>
    <property type="project" value="TreeGrafter"/>
</dbReference>
<accession>A0A2D3W4W6</accession>
<sequence>MTTMEKIKFESKSHFRAFARAKLETLNGCYRRDKLLQRQLSSLLFHMRVRSILLYNPLAIEADIRSVIHTCRRRKCKVHVPFMEGISFKMVEWRLPLEKRVFNILEPKNSFKLKPKIDLAVVPVIGVDGAFKRVGFGKGMYDRFFQTLAKKPPIVFIQRELCMTQSRLSEEHDIAADIYLTPYHTIIKRGENGPRVVSRRWSRISQRRCRIFHRQEDGSRKL</sequence>
<dbReference type="Gene3D" id="3.40.50.10420">
    <property type="entry name" value="NagB/RpiA/CoA transferase-like"/>
    <property type="match status" value="1"/>
</dbReference>
<name>A0A2D3W4W6_9BACT</name>
<dbReference type="PANTHER" id="PTHR23407:SF1">
    <property type="entry name" value="5-FORMYLTETRAHYDROFOLATE CYCLO-LIGASE"/>
    <property type="match status" value="1"/>
</dbReference>
<reference evidence="5 6" key="1">
    <citation type="journal article" date="2017" name="Front. Microbiol.">
        <title>Comparative Genomic Analysis of the Class Epsilonproteobacteria and Proposed Reclassification to Epsilonbacteraeota (phyl. nov.).</title>
        <authorList>
            <person name="Waite D.W."/>
            <person name="Vanwonterghem I."/>
            <person name="Rinke C."/>
            <person name="Parks D.H."/>
            <person name="Zhang Y."/>
            <person name="Takai K."/>
            <person name="Sievert S.M."/>
            <person name="Simon J."/>
            <person name="Campbell B.J."/>
            <person name="Hanson T.E."/>
            <person name="Woyke T."/>
            <person name="Klotz M.G."/>
            <person name="Hugenholtz P."/>
        </authorList>
    </citation>
    <scope>NUCLEOTIDE SEQUENCE [LARGE SCALE GENOMIC DNA]</scope>
    <source>
        <strain evidence="5">UBA11420</strain>
    </source>
</reference>
<comment type="caution">
    <text evidence="5">The sequence shown here is derived from an EMBL/GenBank/DDBJ whole genome shotgun (WGS) entry which is preliminary data.</text>
</comment>
<dbReference type="GO" id="GO:0035999">
    <property type="term" value="P:tetrahydrofolate interconversion"/>
    <property type="evidence" value="ECO:0007669"/>
    <property type="project" value="TreeGrafter"/>
</dbReference>
<dbReference type="Proteomes" id="UP000231638">
    <property type="component" value="Unassembled WGS sequence"/>
</dbReference>
<evidence type="ECO:0000256" key="4">
    <source>
        <dbReference type="RuleBase" id="RU361279"/>
    </source>
</evidence>
<comment type="cofactor">
    <cofactor evidence="4">
        <name>Mg(2+)</name>
        <dbReference type="ChEBI" id="CHEBI:18420"/>
    </cofactor>
</comment>
<comment type="catalytic activity">
    <reaction evidence="4">
        <text>(6S)-5-formyl-5,6,7,8-tetrahydrofolate + ATP = (6R)-5,10-methenyltetrahydrofolate + ADP + phosphate</text>
        <dbReference type="Rhea" id="RHEA:10488"/>
        <dbReference type="ChEBI" id="CHEBI:30616"/>
        <dbReference type="ChEBI" id="CHEBI:43474"/>
        <dbReference type="ChEBI" id="CHEBI:57455"/>
        <dbReference type="ChEBI" id="CHEBI:57457"/>
        <dbReference type="ChEBI" id="CHEBI:456216"/>
        <dbReference type="EC" id="6.3.3.2"/>
    </reaction>
</comment>
<dbReference type="SUPFAM" id="SSF100950">
    <property type="entry name" value="NagB/RpiA/CoA transferase-like"/>
    <property type="match status" value="1"/>
</dbReference>
<dbReference type="PANTHER" id="PTHR23407">
    <property type="entry name" value="ATPASE INHIBITOR/5-FORMYLTETRAHYDROFOLATE CYCLO-LIGASE"/>
    <property type="match status" value="1"/>
</dbReference>
<dbReference type="NCBIfam" id="TIGR02727">
    <property type="entry name" value="MTHFS_bact"/>
    <property type="match status" value="1"/>
</dbReference>
<proteinExistence type="inferred from homology"/>
<evidence type="ECO:0000256" key="1">
    <source>
        <dbReference type="ARBA" id="ARBA00010638"/>
    </source>
</evidence>
<keyword evidence="4" id="KW-0460">Magnesium</keyword>
<dbReference type="GO" id="GO:0030272">
    <property type="term" value="F:5-formyltetrahydrofolate cyclo-ligase activity"/>
    <property type="evidence" value="ECO:0007669"/>
    <property type="project" value="UniProtKB-EC"/>
</dbReference>
<comment type="similarity">
    <text evidence="1 4">Belongs to the 5-formyltetrahydrofolate cyclo-ligase family.</text>
</comment>
<dbReference type="GO" id="GO:0046872">
    <property type="term" value="F:metal ion binding"/>
    <property type="evidence" value="ECO:0007669"/>
    <property type="project" value="UniProtKB-KW"/>
</dbReference>
<dbReference type="InterPro" id="IPR002698">
    <property type="entry name" value="FTHF_cligase"/>
</dbReference>
<dbReference type="AlphaFoldDB" id="A0A2D3W4W6"/>
<dbReference type="InterPro" id="IPR024185">
    <property type="entry name" value="FTHF_cligase-like_sf"/>
</dbReference>
<evidence type="ECO:0000313" key="5">
    <source>
        <dbReference type="EMBL" id="DAB36422.1"/>
    </source>
</evidence>
<dbReference type="InterPro" id="IPR037171">
    <property type="entry name" value="NagB/RpiA_transferase-like"/>
</dbReference>
<dbReference type="Pfam" id="PF01812">
    <property type="entry name" value="5-FTHF_cyc-lig"/>
    <property type="match status" value="1"/>
</dbReference>
<gene>
    <name evidence="5" type="ORF">CFH80_04980</name>
</gene>
<dbReference type="EMBL" id="DLUG01000135">
    <property type="protein sequence ID" value="DAB36422.1"/>
    <property type="molecule type" value="Genomic_DNA"/>
</dbReference>
<organism evidence="5 6">
    <name type="scientific">Sulfurospirillum cavolei</name>
    <dbReference type="NCBI Taxonomy" id="366522"/>
    <lineage>
        <taxon>Bacteria</taxon>
        <taxon>Pseudomonadati</taxon>
        <taxon>Campylobacterota</taxon>
        <taxon>Epsilonproteobacteria</taxon>
        <taxon>Campylobacterales</taxon>
        <taxon>Sulfurospirillaceae</taxon>
        <taxon>Sulfurospirillum</taxon>
    </lineage>
</organism>
<evidence type="ECO:0000256" key="2">
    <source>
        <dbReference type="ARBA" id="ARBA00022741"/>
    </source>
</evidence>
<dbReference type="GO" id="GO:0005524">
    <property type="term" value="F:ATP binding"/>
    <property type="evidence" value="ECO:0007669"/>
    <property type="project" value="UniProtKB-KW"/>
</dbReference>
<keyword evidence="5" id="KW-0436">Ligase</keyword>
<keyword evidence="4" id="KW-0479">Metal-binding</keyword>
<evidence type="ECO:0000313" key="6">
    <source>
        <dbReference type="Proteomes" id="UP000231638"/>
    </source>
</evidence>
<evidence type="ECO:0000256" key="3">
    <source>
        <dbReference type="ARBA" id="ARBA00022840"/>
    </source>
</evidence>
<keyword evidence="3 4" id="KW-0067">ATP-binding</keyword>
<dbReference type="EC" id="6.3.3.2" evidence="4"/>